<feature type="compositionally biased region" description="Basic and acidic residues" evidence="1">
    <location>
        <begin position="191"/>
        <end position="217"/>
    </location>
</feature>
<feature type="compositionally biased region" description="Basic and acidic residues" evidence="1">
    <location>
        <begin position="509"/>
        <end position="518"/>
    </location>
</feature>
<feature type="compositionally biased region" description="Polar residues" evidence="1">
    <location>
        <begin position="98"/>
        <end position="116"/>
    </location>
</feature>
<accession>A0A9Q0BED2</accession>
<protein>
    <submittedName>
        <fullName evidence="2">Uncharacterized protein</fullName>
    </submittedName>
</protein>
<dbReference type="GeneID" id="75829784"/>
<feature type="compositionally biased region" description="Basic and acidic residues" evidence="1">
    <location>
        <begin position="307"/>
        <end position="334"/>
    </location>
</feature>
<sequence length="737" mass="81456">MEAAAATIRQLSRQTLPDRPHQLTTSLDYRAPYFPEDSRAHGFEEQRIRHCQYMTLVSHGDRGILMPRSYHEFREEPPKPVVKEISTLARPGGPKKTLSLSDYQNKKASANSSPHSTPKADRLPGPRMDVKPSDSVRRPETMKPIPPVSSVEGLGKVKPKGLPEKIEVDMRPADLDEARPPKRPKPTTNETSREDIRQPTDSRPPASREEPMRRKPVESAPSRDQAQRERSSSLLGNGRSSTGNALPGTNRPASPAGRPRTASINGVKNPSAEKGHHGAGTLSSRGETKPKVVPPLLSPLRVGMEQEQSKPEKRRRDDGPDPRTELPPKPEPRPATKRLKSPPRIPSLLSPTLPAVVEEALERRQQGSKSKADVISTETKAKDRDGASQSKAPAETCTDKSGRTRRSLVVRLKVPSKLRDRFAKVMQSSVARKGVAKPVRTSEKYPASNLNPEPPSPAAKRPRTSDMVFKPPEPSTPSKKSTTMSRVSSSNSLAPTPADFVATPSLPDSAERSSDVNKSKTQALKAKEVEYQKIGRTIKHKADPMLRPGNDSSTVNGSVSKQERMHKRAFALMLESICAFMLSFQVQDQLAALNHKPCDGTGWQSCLPLIEVIQHHIRRGSSRRSLGPVYAISLLLQAVATEKLTESYTTRDEKSVDMARLFQHTRSQFKIRANYRDVVSSIKNPLLRLRESHMWPQVDDAVEATLQVLRAWCAEENVDWTAELSLTGSTTAKSTTT</sequence>
<evidence type="ECO:0000256" key="1">
    <source>
        <dbReference type="SAM" id="MobiDB-lite"/>
    </source>
</evidence>
<reference evidence="2" key="1">
    <citation type="journal article" date="2021" name="J Fungi (Basel)">
        <title>Genomic and Metabolomic Analyses of the Marine Fungus Emericellopsis cladophorae: Insights into Saltwater Adaptability Mechanisms and Its Biosynthetic Potential.</title>
        <authorList>
            <person name="Goncalves M.F.M."/>
            <person name="Hilario S."/>
            <person name="Van de Peer Y."/>
            <person name="Esteves A.C."/>
            <person name="Alves A."/>
        </authorList>
    </citation>
    <scope>NUCLEOTIDE SEQUENCE</scope>
    <source>
        <strain evidence="2">MUM 19.33</strain>
    </source>
</reference>
<dbReference type="Proteomes" id="UP001055219">
    <property type="component" value="Unassembled WGS sequence"/>
</dbReference>
<dbReference type="OrthoDB" id="284473at2759"/>
<evidence type="ECO:0000313" key="3">
    <source>
        <dbReference type="Proteomes" id="UP001055219"/>
    </source>
</evidence>
<feature type="compositionally biased region" description="Basic and acidic residues" evidence="1">
    <location>
        <begin position="118"/>
        <end position="141"/>
    </location>
</feature>
<feature type="compositionally biased region" description="Low complexity" evidence="1">
    <location>
        <begin position="476"/>
        <end position="492"/>
    </location>
</feature>
<keyword evidence="3" id="KW-1185">Reference proteome</keyword>
<feature type="region of interest" description="Disordered" evidence="1">
    <location>
        <begin position="1"/>
        <end position="24"/>
    </location>
</feature>
<feature type="region of interest" description="Disordered" evidence="1">
    <location>
        <begin position="88"/>
        <end position="523"/>
    </location>
</feature>
<reference evidence="2" key="2">
    <citation type="submission" date="2022-07" db="EMBL/GenBank/DDBJ databases">
        <authorList>
            <person name="Goncalves M.F.M."/>
            <person name="Hilario S."/>
            <person name="Van De Peer Y."/>
            <person name="Esteves A.C."/>
            <person name="Alves A."/>
        </authorList>
    </citation>
    <scope>NUCLEOTIDE SEQUENCE</scope>
    <source>
        <strain evidence="2">MUM 19.33</strain>
    </source>
</reference>
<comment type="caution">
    <text evidence="2">The sequence shown here is derived from an EMBL/GenBank/DDBJ whole genome shotgun (WGS) entry which is preliminary data.</text>
</comment>
<gene>
    <name evidence="2" type="ORF">J7T54_003282</name>
</gene>
<organism evidence="2 3">
    <name type="scientific">Emericellopsis cladophorae</name>
    <dbReference type="NCBI Taxonomy" id="2686198"/>
    <lineage>
        <taxon>Eukaryota</taxon>
        <taxon>Fungi</taxon>
        <taxon>Dikarya</taxon>
        <taxon>Ascomycota</taxon>
        <taxon>Pezizomycotina</taxon>
        <taxon>Sordariomycetes</taxon>
        <taxon>Hypocreomycetidae</taxon>
        <taxon>Hypocreales</taxon>
        <taxon>Bionectriaceae</taxon>
        <taxon>Emericellopsis</taxon>
    </lineage>
</organism>
<evidence type="ECO:0000313" key="2">
    <source>
        <dbReference type="EMBL" id="KAI6781114.1"/>
    </source>
</evidence>
<dbReference type="EMBL" id="JAGIXG020000025">
    <property type="protein sequence ID" value="KAI6781114.1"/>
    <property type="molecule type" value="Genomic_DNA"/>
</dbReference>
<name>A0A9Q0BED2_9HYPO</name>
<dbReference type="RefSeq" id="XP_051361970.1">
    <property type="nucleotide sequence ID" value="XM_051506847.1"/>
</dbReference>
<feature type="compositionally biased region" description="Basic and acidic residues" evidence="1">
    <location>
        <begin position="161"/>
        <end position="180"/>
    </location>
</feature>
<dbReference type="AlphaFoldDB" id="A0A9Q0BED2"/>
<proteinExistence type="predicted"/>
<feature type="compositionally biased region" description="Low complexity" evidence="1">
    <location>
        <begin position="232"/>
        <end position="244"/>
    </location>
</feature>